<dbReference type="Proteomes" id="UP001260872">
    <property type="component" value="Unassembled WGS sequence"/>
</dbReference>
<protein>
    <recommendedName>
        <fullName evidence="1">tRNA uridine(34) hydroxylase</fullName>
        <ecNumber evidence="1">1.14.-.-</ecNumber>
    </recommendedName>
    <alternativeName>
        <fullName evidence="1">tRNA hydroxylation protein O</fullName>
    </alternativeName>
</protein>
<feature type="compositionally biased region" description="Polar residues" evidence="2">
    <location>
        <begin position="326"/>
        <end position="337"/>
    </location>
</feature>
<keyword evidence="1" id="KW-0819">tRNA processing</keyword>
<dbReference type="PANTHER" id="PTHR43268">
    <property type="entry name" value="THIOSULFATE SULFURTRANSFERASE/RHODANESE-LIKE DOMAIN-CONTAINING PROTEIN 2"/>
    <property type="match status" value="1"/>
</dbReference>
<keyword evidence="1" id="KW-0560">Oxidoreductase</keyword>
<dbReference type="HAMAP" id="MF_00469">
    <property type="entry name" value="TrhO"/>
    <property type="match status" value="1"/>
</dbReference>
<evidence type="ECO:0000313" key="4">
    <source>
        <dbReference type="EMBL" id="MDR5712990.1"/>
    </source>
</evidence>
<dbReference type="InterPro" id="IPR040503">
    <property type="entry name" value="TRHO_N"/>
</dbReference>
<dbReference type="Pfam" id="PF17773">
    <property type="entry name" value="UPF0176_N"/>
    <property type="match status" value="1"/>
</dbReference>
<organism evidence="4 5">
    <name type="scientific">Nesterenkonia flava</name>
    <dbReference type="NCBI Taxonomy" id="469799"/>
    <lineage>
        <taxon>Bacteria</taxon>
        <taxon>Bacillati</taxon>
        <taxon>Actinomycetota</taxon>
        <taxon>Actinomycetes</taxon>
        <taxon>Micrococcales</taxon>
        <taxon>Micrococcaceae</taxon>
        <taxon>Nesterenkonia</taxon>
    </lineage>
</organism>
<accession>A0ABU1FWC6</accession>
<dbReference type="Gene3D" id="3.30.70.100">
    <property type="match status" value="1"/>
</dbReference>
<name>A0ABU1FWC6_9MICC</name>
<dbReference type="RefSeq" id="WP_310538357.1">
    <property type="nucleotide sequence ID" value="NZ_BAAAOC010000070.1"/>
</dbReference>
<comment type="function">
    <text evidence="1">Catalyzes oxygen-dependent 5-hydroxyuridine (ho5U) modification at position 34 in tRNAs.</text>
</comment>
<dbReference type="SMART" id="SM00450">
    <property type="entry name" value="RHOD"/>
    <property type="match status" value="1"/>
</dbReference>
<evidence type="ECO:0000313" key="5">
    <source>
        <dbReference type="Proteomes" id="UP001260872"/>
    </source>
</evidence>
<dbReference type="Pfam" id="PF00581">
    <property type="entry name" value="Rhodanese"/>
    <property type="match status" value="1"/>
</dbReference>
<dbReference type="PANTHER" id="PTHR43268:SF6">
    <property type="entry name" value="THIOSULFATE SULFURTRANSFERASE_RHODANESE-LIKE DOMAIN-CONTAINING PROTEIN 2"/>
    <property type="match status" value="1"/>
</dbReference>
<gene>
    <name evidence="1" type="primary">trhO</name>
    <name evidence="4" type="ORF">RH857_12750</name>
</gene>
<sequence length="337" mass="37846">MSMSRIVLYYHFTPLPDPEAVRLWQRALCRELGLKGRIIVSEHGINGTVGGDLKAVKRYVKETRSFEPFRSMEFKWSEGGAEDFPRLSVKVKPELVAFGVPGEIKVDENGVVGGGQHLKPEEVHELIEEKKKQGVEVAFFDGRNAMEAQIGKFKNAIVPDTETTRDFISELDSGKYDHLKDQPIITYCTGGIRCEVLSALMKNRGFEEVYQIDGGIVRYGETYQDSGYWEGELYVFDGRMNTRFSDEAKTIGQCVNCAGATSTFYNCMDRGCSTLQLYCEDCRHIPETTRCTACQQRLQENPQDPNSGPLPKARRKPRGAAEETTADSVQEPQGVRS</sequence>
<dbReference type="InterPro" id="IPR022111">
    <property type="entry name" value="Rhodanese_C"/>
</dbReference>
<dbReference type="EMBL" id="JAVKGT010000046">
    <property type="protein sequence ID" value="MDR5712990.1"/>
    <property type="molecule type" value="Genomic_DNA"/>
</dbReference>
<evidence type="ECO:0000259" key="3">
    <source>
        <dbReference type="PROSITE" id="PS50206"/>
    </source>
</evidence>
<proteinExistence type="inferred from homology"/>
<dbReference type="InterPro" id="IPR020936">
    <property type="entry name" value="TrhO"/>
</dbReference>
<dbReference type="Gene3D" id="3.40.250.10">
    <property type="entry name" value="Rhodanese-like domain"/>
    <property type="match status" value="1"/>
</dbReference>
<dbReference type="SUPFAM" id="SSF52821">
    <property type="entry name" value="Rhodanese/Cell cycle control phosphatase"/>
    <property type="match status" value="1"/>
</dbReference>
<dbReference type="PROSITE" id="PS50206">
    <property type="entry name" value="RHODANESE_3"/>
    <property type="match status" value="1"/>
</dbReference>
<dbReference type="CDD" id="cd01518">
    <property type="entry name" value="RHOD_YceA"/>
    <property type="match status" value="1"/>
</dbReference>
<dbReference type="NCBIfam" id="NF001134">
    <property type="entry name" value="PRK00142.1-2"/>
    <property type="match status" value="1"/>
</dbReference>
<dbReference type="Pfam" id="PF12368">
    <property type="entry name" value="Rhodanese_C"/>
    <property type="match status" value="1"/>
</dbReference>
<reference evidence="5" key="1">
    <citation type="submission" date="2023-07" db="EMBL/GenBank/DDBJ databases">
        <title>Description of three actinobacteria isolated from air of manufacturing shop in a pharmaceutical factory.</title>
        <authorList>
            <person name="Zhang D.-F."/>
        </authorList>
    </citation>
    <scope>NUCLEOTIDE SEQUENCE [LARGE SCALE GENOMIC DNA]</scope>
    <source>
        <strain evidence="5">CCTCC AB 207010</strain>
    </source>
</reference>
<feature type="region of interest" description="Disordered" evidence="2">
    <location>
        <begin position="298"/>
        <end position="337"/>
    </location>
</feature>
<evidence type="ECO:0000256" key="1">
    <source>
        <dbReference type="HAMAP-Rule" id="MF_00469"/>
    </source>
</evidence>
<comment type="catalytic activity">
    <reaction evidence="1">
        <text>uridine(34) in tRNA + AH2 + O2 = 5-hydroxyuridine(34) in tRNA + A + H2O</text>
        <dbReference type="Rhea" id="RHEA:64224"/>
        <dbReference type="Rhea" id="RHEA-COMP:11727"/>
        <dbReference type="Rhea" id="RHEA-COMP:13381"/>
        <dbReference type="ChEBI" id="CHEBI:13193"/>
        <dbReference type="ChEBI" id="CHEBI:15377"/>
        <dbReference type="ChEBI" id="CHEBI:15379"/>
        <dbReference type="ChEBI" id="CHEBI:17499"/>
        <dbReference type="ChEBI" id="CHEBI:65315"/>
        <dbReference type="ChEBI" id="CHEBI:136877"/>
    </reaction>
</comment>
<comment type="caution">
    <text evidence="4">The sequence shown here is derived from an EMBL/GenBank/DDBJ whole genome shotgun (WGS) entry which is preliminary data.</text>
</comment>
<keyword evidence="5" id="KW-1185">Reference proteome</keyword>
<dbReference type="InterPro" id="IPR001763">
    <property type="entry name" value="Rhodanese-like_dom"/>
</dbReference>
<dbReference type="InterPro" id="IPR036873">
    <property type="entry name" value="Rhodanese-like_dom_sf"/>
</dbReference>
<feature type="domain" description="Rhodanese" evidence="3">
    <location>
        <begin position="133"/>
        <end position="228"/>
    </location>
</feature>
<comment type="similarity">
    <text evidence="1">Belongs to the TrhO family.</text>
</comment>
<evidence type="ECO:0000256" key="2">
    <source>
        <dbReference type="SAM" id="MobiDB-lite"/>
    </source>
</evidence>
<dbReference type="EC" id="1.14.-.-" evidence="1"/>